<dbReference type="Proteomes" id="UP001304340">
    <property type="component" value="Chromosome"/>
</dbReference>
<organism evidence="2 3">
    <name type="scientific">Sanguibacter biliveldensis</name>
    <dbReference type="NCBI Taxonomy" id="3030830"/>
    <lineage>
        <taxon>Bacteria</taxon>
        <taxon>Bacillati</taxon>
        <taxon>Actinomycetota</taxon>
        <taxon>Actinomycetes</taxon>
        <taxon>Micrococcales</taxon>
        <taxon>Sanguibacteraceae</taxon>
        <taxon>Sanguibacter</taxon>
    </lineage>
</organism>
<protein>
    <submittedName>
        <fullName evidence="2">Uncharacterized protein</fullName>
    </submittedName>
</protein>
<feature type="region of interest" description="Disordered" evidence="1">
    <location>
        <begin position="60"/>
        <end position="86"/>
    </location>
</feature>
<dbReference type="RefSeq" id="WP_319155205.1">
    <property type="nucleotide sequence ID" value="NZ_CP138359.1"/>
</dbReference>
<sequence>MNVYLWLLVAIVIAAVVLVVAGTIAADESDVRERTAPADRSPWAVLTRLVSDARAGARSLLDRDGDRGSSRDDLTGSGGSTTTVDEFFEATRTEQRAYVDADEIQEIIQQLRPGAQLRSGAQVRSGAERR</sequence>
<proteinExistence type="predicted"/>
<dbReference type="AlphaFoldDB" id="A0AAF0Z4P3"/>
<dbReference type="KEGG" id="sbil:SANBI_002347"/>
<evidence type="ECO:0000256" key="1">
    <source>
        <dbReference type="SAM" id="MobiDB-lite"/>
    </source>
</evidence>
<reference evidence="3" key="1">
    <citation type="submission" date="2023-11" db="EMBL/GenBank/DDBJ databases">
        <authorList>
            <person name="Helweg L.P."/>
            <person name="Kiel A."/>
            <person name="Hitz F."/>
            <person name="Ruckert-Reed C."/>
            <person name="Busche T."/>
            <person name="Kaltschmidt B."/>
            <person name="Kaltschmidt C."/>
        </authorList>
    </citation>
    <scope>NUCLEOTIDE SEQUENCE [LARGE SCALE GENOMIC DNA]</scope>
    <source>
        <strain evidence="3">4.1</strain>
    </source>
</reference>
<evidence type="ECO:0000313" key="2">
    <source>
        <dbReference type="EMBL" id="WPF81082.1"/>
    </source>
</evidence>
<keyword evidence="3" id="KW-1185">Reference proteome</keyword>
<accession>A0AAF0Z4P3</accession>
<name>A0AAF0Z4P3_9MICO</name>
<gene>
    <name evidence="2" type="ORF">SANBI_002347</name>
</gene>
<evidence type="ECO:0000313" key="3">
    <source>
        <dbReference type="Proteomes" id="UP001304340"/>
    </source>
</evidence>
<dbReference type="EMBL" id="CP138359">
    <property type="protein sequence ID" value="WPF81082.1"/>
    <property type="molecule type" value="Genomic_DNA"/>
</dbReference>
<feature type="compositionally biased region" description="Basic and acidic residues" evidence="1">
    <location>
        <begin position="60"/>
        <end position="74"/>
    </location>
</feature>